<keyword evidence="3" id="KW-0804">Transcription</keyword>
<dbReference type="InterPro" id="IPR036388">
    <property type="entry name" value="WH-like_DNA-bd_sf"/>
</dbReference>
<gene>
    <name evidence="5" type="ORF">LNKW23_33850</name>
</gene>
<evidence type="ECO:0000313" key="6">
    <source>
        <dbReference type="Proteomes" id="UP001239909"/>
    </source>
</evidence>
<feature type="domain" description="HTH gntR-type" evidence="4">
    <location>
        <begin position="1"/>
        <end position="58"/>
    </location>
</feature>
<dbReference type="SUPFAM" id="SSF46785">
    <property type="entry name" value="Winged helix' DNA-binding domain"/>
    <property type="match status" value="1"/>
</dbReference>
<name>A0ABQ6LRU9_9RHOB</name>
<comment type="caution">
    <text evidence="5">The sequence shown here is derived from an EMBL/GenBank/DDBJ whole genome shotgun (WGS) entry which is preliminary data.</text>
</comment>
<organism evidence="5 6">
    <name type="scientific">Paralimibaculum aggregatum</name>
    <dbReference type="NCBI Taxonomy" id="3036245"/>
    <lineage>
        <taxon>Bacteria</taxon>
        <taxon>Pseudomonadati</taxon>
        <taxon>Pseudomonadota</taxon>
        <taxon>Alphaproteobacteria</taxon>
        <taxon>Rhodobacterales</taxon>
        <taxon>Paracoccaceae</taxon>
        <taxon>Paralimibaculum</taxon>
    </lineage>
</organism>
<accession>A0ABQ6LRU9</accession>
<protein>
    <submittedName>
        <fullName evidence="5">GntR family transcriptional regulator</fullName>
    </submittedName>
</protein>
<dbReference type="Gene3D" id="1.10.10.10">
    <property type="entry name" value="Winged helix-like DNA-binding domain superfamily/Winged helix DNA-binding domain"/>
    <property type="match status" value="1"/>
</dbReference>
<dbReference type="InterPro" id="IPR011711">
    <property type="entry name" value="GntR_C"/>
</dbReference>
<dbReference type="PROSITE" id="PS50949">
    <property type="entry name" value="HTH_GNTR"/>
    <property type="match status" value="1"/>
</dbReference>
<reference evidence="5 6" key="1">
    <citation type="submission" date="2023-04" db="EMBL/GenBank/DDBJ databases">
        <title>Marinoamorphus aggregata gen. nov., sp. Nov., isolate from tissue of brittle star Ophioplocus japonicus.</title>
        <authorList>
            <person name="Kawano K."/>
            <person name="Sawayama S."/>
            <person name="Nakagawa S."/>
        </authorList>
    </citation>
    <scope>NUCLEOTIDE SEQUENCE [LARGE SCALE GENOMIC DNA]</scope>
    <source>
        <strain evidence="5 6">NKW23</strain>
    </source>
</reference>
<dbReference type="InterPro" id="IPR036390">
    <property type="entry name" value="WH_DNA-bd_sf"/>
</dbReference>
<evidence type="ECO:0000256" key="2">
    <source>
        <dbReference type="ARBA" id="ARBA00023125"/>
    </source>
</evidence>
<dbReference type="SMART" id="SM00345">
    <property type="entry name" value="HTH_GNTR"/>
    <property type="match status" value="1"/>
</dbReference>
<dbReference type="CDD" id="cd07377">
    <property type="entry name" value="WHTH_GntR"/>
    <property type="match status" value="1"/>
</dbReference>
<evidence type="ECO:0000256" key="3">
    <source>
        <dbReference type="ARBA" id="ARBA00023163"/>
    </source>
</evidence>
<dbReference type="PANTHER" id="PTHR43537:SF50">
    <property type="entry name" value="TRANSCRIPTIONAL REGULATORY PROTEIN"/>
    <property type="match status" value="1"/>
</dbReference>
<dbReference type="SUPFAM" id="SSF48008">
    <property type="entry name" value="GntR ligand-binding domain-like"/>
    <property type="match status" value="1"/>
</dbReference>
<dbReference type="Gene3D" id="1.20.120.530">
    <property type="entry name" value="GntR ligand-binding domain-like"/>
    <property type="match status" value="1"/>
</dbReference>
<keyword evidence="2" id="KW-0238">DNA-binding</keyword>
<keyword evidence="1" id="KW-0805">Transcription regulation</keyword>
<dbReference type="PRINTS" id="PR00035">
    <property type="entry name" value="HTHGNTR"/>
</dbReference>
<dbReference type="PANTHER" id="PTHR43537">
    <property type="entry name" value="TRANSCRIPTIONAL REGULATOR, GNTR FAMILY"/>
    <property type="match status" value="1"/>
</dbReference>
<proteinExistence type="predicted"/>
<dbReference type="Pfam" id="PF00392">
    <property type="entry name" value="GntR"/>
    <property type="match status" value="1"/>
</dbReference>
<dbReference type="SMART" id="SM00895">
    <property type="entry name" value="FCD"/>
    <property type="match status" value="1"/>
</dbReference>
<dbReference type="InterPro" id="IPR000524">
    <property type="entry name" value="Tscrpt_reg_HTH_GntR"/>
</dbReference>
<dbReference type="InterPro" id="IPR008920">
    <property type="entry name" value="TF_FadR/GntR_C"/>
</dbReference>
<dbReference type="EMBL" id="BSYI01000030">
    <property type="protein sequence ID" value="GMG84171.1"/>
    <property type="molecule type" value="Genomic_DNA"/>
</dbReference>
<dbReference type="Pfam" id="PF07729">
    <property type="entry name" value="FCD"/>
    <property type="match status" value="1"/>
</dbReference>
<evidence type="ECO:0000256" key="1">
    <source>
        <dbReference type="ARBA" id="ARBA00023015"/>
    </source>
</evidence>
<evidence type="ECO:0000259" key="4">
    <source>
        <dbReference type="PROSITE" id="PS50949"/>
    </source>
</evidence>
<evidence type="ECO:0000313" key="5">
    <source>
        <dbReference type="EMBL" id="GMG84171.1"/>
    </source>
</evidence>
<sequence length="217" mass="24145">MRREILRGSLAPGAPIKERVLAERMQVSRTPMREAIRILAKEGLVILRPARSPVVADPPMQEIADSIEVLSLLELRSGELACANATSAEIAGIRALNDRFAAAYDHTDMLDLFEIDMGFHRAIAHASHNPVLAEIYEALLARLWRARYLSARQRRNRDRVLRQHCAIVEGLERRDVDQVRREIAAHLQGLMDNIVAHIAGEVAAEDPPPGGPRPEPA</sequence>
<keyword evidence="6" id="KW-1185">Reference proteome</keyword>
<dbReference type="Proteomes" id="UP001239909">
    <property type="component" value="Unassembled WGS sequence"/>
</dbReference>